<proteinExistence type="predicted"/>
<gene>
    <name evidence="11" type="ORF">BCL32_7022</name>
</gene>
<evidence type="ECO:0000256" key="5">
    <source>
        <dbReference type="ARBA" id="ARBA00022679"/>
    </source>
</evidence>
<dbReference type="Gene3D" id="3.30.565.10">
    <property type="entry name" value="Histidine kinase-like ATPase, C-terminal domain"/>
    <property type="match status" value="1"/>
</dbReference>
<dbReference type="PANTHER" id="PTHR41523:SF8">
    <property type="entry name" value="ETHYLENE RESPONSE SENSOR PROTEIN"/>
    <property type="match status" value="1"/>
</dbReference>
<evidence type="ECO:0000256" key="9">
    <source>
        <dbReference type="PROSITE-ProRule" id="PRU00169"/>
    </source>
</evidence>
<protein>
    <recommendedName>
        <fullName evidence="3">Blue-light-activated histidine kinase</fullName>
        <ecNumber evidence="2">2.7.13.3</ecNumber>
    </recommendedName>
</protein>
<dbReference type="InterPro" id="IPR011102">
    <property type="entry name" value="Sig_transdc_His_kinase_HWE"/>
</dbReference>
<dbReference type="GO" id="GO:0000160">
    <property type="term" value="P:phosphorelay signal transduction system"/>
    <property type="evidence" value="ECO:0007669"/>
    <property type="project" value="InterPro"/>
</dbReference>
<comment type="caution">
    <text evidence="11">The sequence shown here is derived from an EMBL/GenBank/DDBJ whole genome shotgun (WGS) entry which is preliminary data.</text>
</comment>
<reference evidence="11 12" key="1">
    <citation type="submission" date="2019-06" db="EMBL/GenBank/DDBJ databases">
        <title>Pac Bio to generate improved reference genome sequences for organisms with transposon mutant libraries (support for FEBA project).</title>
        <authorList>
            <person name="Blow M."/>
        </authorList>
    </citation>
    <scope>NUCLEOTIDE SEQUENCE [LARGE SCALE GENOMIC DNA]</scope>
    <source>
        <strain evidence="11 12">USDA 1844</strain>
    </source>
</reference>
<dbReference type="Pfam" id="PF00072">
    <property type="entry name" value="Response_reg"/>
    <property type="match status" value="1"/>
</dbReference>
<evidence type="ECO:0000259" key="10">
    <source>
        <dbReference type="PROSITE" id="PS50110"/>
    </source>
</evidence>
<sequence length="457" mass="48892">MSALESARRILVVEDEVMVAWALEDMLTGLGYSVVGPAARVDQALSLIENGFVDAAVLDINLDGEKSYPIADALAARGVPFVFSTGYNKQRVHKDYLTYTTLQKPFEGSTLGKALTELLVPGTTTPSTQHHDTAVWDAHRLRIATDAAGVALWSWNVDTDQISMDERAHELWGVPSGIVTFRDLSARIHPEDLDRVRAAFSATRDILGGYEVDFRILHGSDVRWISARGRGDDQGIVGRVMFGVFLNVTERKMAEEAREMIAGEMGHRVKNLFAIASALTGISARTSKTTSEMAGDLTLRLTALSRAHDLVRPVLSEPKKAALLGDLLAALLAPYTGDGPLNARVKVSVPELLVGEASATTLALVVHELATNSIKYGALSKSSGTLDVSCQADDRDVVIVWKEEGGPAVVAPTGPAGFGSQLIAKSMAGQLGGTIAFDWPQSGVVVTLHVSKARLNG</sequence>
<dbReference type="InterPro" id="IPR036890">
    <property type="entry name" value="HATPase_C_sf"/>
</dbReference>
<keyword evidence="7 11" id="KW-0418">Kinase</keyword>
<dbReference type="GO" id="GO:0005524">
    <property type="term" value="F:ATP binding"/>
    <property type="evidence" value="ECO:0007669"/>
    <property type="project" value="UniProtKB-KW"/>
</dbReference>
<dbReference type="InterPro" id="IPR035965">
    <property type="entry name" value="PAS-like_dom_sf"/>
</dbReference>
<dbReference type="InterPro" id="IPR013655">
    <property type="entry name" value="PAS_fold_3"/>
</dbReference>
<evidence type="ECO:0000256" key="3">
    <source>
        <dbReference type="ARBA" id="ARBA00021740"/>
    </source>
</evidence>
<dbReference type="PROSITE" id="PS50110">
    <property type="entry name" value="RESPONSE_REGULATORY"/>
    <property type="match status" value="1"/>
</dbReference>
<organism evidence="11 12">
    <name type="scientific">Rhizobium mongolense USDA 1844</name>
    <dbReference type="NCBI Taxonomy" id="1079460"/>
    <lineage>
        <taxon>Bacteria</taxon>
        <taxon>Pseudomonadati</taxon>
        <taxon>Pseudomonadota</taxon>
        <taxon>Alphaproteobacteria</taxon>
        <taxon>Hyphomicrobiales</taxon>
        <taxon>Rhizobiaceae</taxon>
        <taxon>Rhizobium/Agrobacterium group</taxon>
        <taxon>Rhizobium</taxon>
    </lineage>
</organism>
<feature type="domain" description="Response regulatory" evidence="10">
    <location>
        <begin position="9"/>
        <end position="119"/>
    </location>
</feature>
<dbReference type="SMART" id="SM00911">
    <property type="entry name" value="HWE_HK"/>
    <property type="match status" value="1"/>
</dbReference>
<dbReference type="InterPro" id="IPR000014">
    <property type="entry name" value="PAS"/>
</dbReference>
<dbReference type="Gene3D" id="3.40.50.2300">
    <property type="match status" value="1"/>
</dbReference>
<dbReference type="SUPFAM" id="SSF55874">
    <property type="entry name" value="ATPase domain of HSP90 chaperone/DNA topoisomerase II/histidine kinase"/>
    <property type="match status" value="1"/>
</dbReference>
<evidence type="ECO:0000313" key="11">
    <source>
        <dbReference type="EMBL" id="TVZ66630.1"/>
    </source>
</evidence>
<dbReference type="AlphaFoldDB" id="A0A559SW98"/>
<feature type="modified residue" description="4-aspartylphosphate" evidence="9">
    <location>
        <position position="59"/>
    </location>
</feature>
<keyword evidence="8" id="KW-0067">ATP-binding</keyword>
<dbReference type="GO" id="GO:0004673">
    <property type="term" value="F:protein histidine kinase activity"/>
    <property type="evidence" value="ECO:0007669"/>
    <property type="project" value="UniProtKB-EC"/>
</dbReference>
<comment type="catalytic activity">
    <reaction evidence="1">
        <text>ATP + protein L-histidine = ADP + protein N-phospho-L-histidine.</text>
        <dbReference type="EC" id="2.7.13.3"/>
    </reaction>
</comment>
<dbReference type="CDD" id="cd00130">
    <property type="entry name" value="PAS"/>
    <property type="match status" value="1"/>
</dbReference>
<dbReference type="SUPFAM" id="SSF52172">
    <property type="entry name" value="CheY-like"/>
    <property type="match status" value="1"/>
</dbReference>
<dbReference type="RefSeq" id="WP_022718713.1">
    <property type="nucleotide sequence ID" value="NZ_ATTQ01000029.1"/>
</dbReference>
<keyword evidence="6" id="KW-0547">Nucleotide-binding</keyword>
<evidence type="ECO:0000256" key="2">
    <source>
        <dbReference type="ARBA" id="ARBA00012438"/>
    </source>
</evidence>
<evidence type="ECO:0000256" key="6">
    <source>
        <dbReference type="ARBA" id="ARBA00022741"/>
    </source>
</evidence>
<evidence type="ECO:0000256" key="1">
    <source>
        <dbReference type="ARBA" id="ARBA00000085"/>
    </source>
</evidence>
<accession>A0A559SW98</accession>
<dbReference type="PANTHER" id="PTHR41523">
    <property type="entry name" value="TWO-COMPONENT SYSTEM SENSOR PROTEIN"/>
    <property type="match status" value="1"/>
</dbReference>
<name>A0A559SW98_9HYPH</name>
<dbReference type="Gene3D" id="3.30.450.20">
    <property type="entry name" value="PAS domain"/>
    <property type="match status" value="1"/>
</dbReference>
<keyword evidence="4 9" id="KW-0597">Phosphoprotein</keyword>
<evidence type="ECO:0000313" key="12">
    <source>
        <dbReference type="Proteomes" id="UP000319824"/>
    </source>
</evidence>
<dbReference type="Proteomes" id="UP000319824">
    <property type="component" value="Unassembled WGS sequence"/>
</dbReference>
<evidence type="ECO:0000256" key="4">
    <source>
        <dbReference type="ARBA" id="ARBA00022553"/>
    </source>
</evidence>
<dbReference type="SMART" id="SM00091">
    <property type="entry name" value="PAS"/>
    <property type="match status" value="1"/>
</dbReference>
<evidence type="ECO:0000256" key="7">
    <source>
        <dbReference type="ARBA" id="ARBA00022777"/>
    </source>
</evidence>
<dbReference type="EC" id="2.7.13.3" evidence="2"/>
<evidence type="ECO:0000256" key="8">
    <source>
        <dbReference type="ARBA" id="ARBA00022840"/>
    </source>
</evidence>
<dbReference type="SUPFAM" id="SSF55785">
    <property type="entry name" value="PYP-like sensor domain (PAS domain)"/>
    <property type="match status" value="1"/>
</dbReference>
<dbReference type="Pfam" id="PF08447">
    <property type="entry name" value="PAS_3"/>
    <property type="match status" value="1"/>
</dbReference>
<keyword evidence="5" id="KW-0808">Transferase</keyword>
<dbReference type="InterPro" id="IPR011006">
    <property type="entry name" value="CheY-like_superfamily"/>
</dbReference>
<dbReference type="SMART" id="SM00448">
    <property type="entry name" value="REC"/>
    <property type="match status" value="1"/>
</dbReference>
<dbReference type="EMBL" id="VISO01000003">
    <property type="protein sequence ID" value="TVZ66630.1"/>
    <property type="molecule type" value="Genomic_DNA"/>
</dbReference>
<dbReference type="Pfam" id="PF07536">
    <property type="entry name" value="HWE_HK"/>
    <property type="match status" value="1"/>
</dbReference>
<dbReference type="InterPro" id="IPR001789">
    <property type="entry name" value="Sig_transdc_resp-reg_receiver"/>
</dbReference>